<evidence type="ECO:0000313" key="2">
    <source>
        <dbReference type="EMBL" id="QHT04552.1"/>
    </source>
</evidence>
<evidence type="ECO:0000256" key="1">
    <source>
        <dbReference type="SAM" id="MobiDB-lite"/>
    </source>
</evidence>
<feature type="compositionally biased region" description="Polar residues" evidence="1">
    <location>
        <begin position="88"/>
        <end position="115"/>
    </location>
</feature>
<proteinExistence type="predicted"/>
<reference evidence="2" key="1">
    <citation type="journal article" date="2020" name="Nature">
        <title>Giant virus diversity and host interactions through global metagenomics.</title>
        <authorList>
            <person name="Schulz F."/>
            <person name="Roux S."/>
            <person name="Paez-Espino D."/>
            <person name="Jungbluth S."/>
            <person name="Walsh D.A."/>
            <person name="Denef V.J."/>
            <person name="McMahon K.D."/>
            <person name="Konstantinidis K.T."/>
            <person name="Eloe-Fadrosh E.A."/>
            <person name="Kyrpides N.C."/>
            <person name="Woyke T."/>
        </authorList>
    </citation>
    <scope>NUCLEOTIDE SEQUENCE</scope>
    <source>
        <strain evidence="2">GVMAG-M-3300021185-45</strain>
    </source>
</reference>
<dbReference type="AlphaFoldDB" id="A0A6C0CK64"/>
<dbReference type="EMBL" id="MN739434">
    <property type="protein sequence ID" value="QHT04552.1"/>
    <property type="molecule type" value="Genomic_DNA"/>
</dbReference>
<accession>A0A6C0CK64</accession>
<sequence>MSYLYDCSCNGGIIFGVSQCKSCGCCWTDLSGASICSGPNLTPITQKRIWNTVRVPESEYIMNLASLNVYQQPLPEYANVNWNQYSDRPAPSNSHPNIKITTVPSRGNSTRSSITRLRPGSLKPGGTGVDIKHGSYDRYLARLKGKGPLRTQNPTKVSKEIALAEKLGNFTLAQKIALNNNVKGNKTISYGIVAPQNGKTGSCLCYN</sequence>
<feature type="region of interest" description="Disordered" evidence="1">
    <location>
        <begin position="88"/>
        <end position="127"/>
    </location>
</feature>
<protein>
    <submittedName>
        <fullName evidence="2">Uncharacterized protein</fullName>
    </submittedName>
</protein>
<name>A0A6C0CK64_9ZZZZ</name>
<organism evidence="2">
    <name type="scientific">viral metagenome</name>
    <dbReference type="NCBI Taxonomy" id="1070528"/>
    <lineage>
        <taxon>unclassified sequences</taxon>
        <taxon>metagenomes</taxon>
        <taxon>organismal metagenomes</taxon>
    </lineage>
</organism>